<dbReference type="SMART" id="SM00458">
    <property type="entry name" value="RICIN"/>
    <property type="match status" value="1"/>
</dbReference>
<name>A0A9P6YBB8_RHIOR</name>
<reference evidence="3" key="1">
    <citation type="journal article" date="2020" name="Microb. Genom.">
        <title>Genetic diversity of clinical and environmental Mucorales isolates obtained from an investigation of mucormycosis cases among solid organ transplant recipients.</title>
        <authorList>
            <person name="Nguyen M.H."/>
            <person name="Kaul D."/>
            <person name="Muto C."/>
            <person name="Cheng S.J."/>
            <person name="Richter R.A."/>
            <person name="Bruno V.M."/>
            <person name="Liu G."/>
            <person name="Beyhan S."/>
            <person name="Sundermann A.J."/>
            <person name="Mounaud S."/>
            <person name="Pasculle A.W."/>
            <person name="Nierman W.C."/>
            <person name="Driscoll E."/>
            <person name="Cumbie R."/>
            <person name="Clancy C.J."/>
            <person name="Dupont C.L."/>
        </authorList>
    </citation>
    <scope>NUCLEOTIDE SEQUENCE</scope>
    <source>
        <strain evidence="3">GL16</strain>
    </source>
</reference>
<dbReference type="PROSITE" id="PS50231">
    <property type="entry name" value="RICIN_B_LECTIN"/>
    <property type="match status" value="1"/>
</dbReference>
<dbReference type="OrthoDB" id="9895617at2759"/>
<dbReference type="Proteomes" id="UP000717996">
    <property type="component" value="Unassembled WGS sequence"/>
</dbReference>
<comment type="caution">
    <text evidence="3">The sequence shown here is derived from an EMBL/GenBank/DDBJ whole genome shotgun (WGS) entry which is preliminary data.</text>
</comment>
<evidence type="ECO:0000256" key="1">
    <source>
        <dbReference type="SAM" id="MobiDB-lite"/>
    </source>
</evidence>
<feature type="region of interest" description="Disordered" evidence="1">
    <location>
        <begin position="139"/>
        <end position="163"/>
    </location>
</feature>
<feature type="compositionally biased region" description="Acidic residues" evidence="1">
    <location>
        <begin position="143"/>
        <end position="163"/>
    </location>
</feature>
<dbReference type="Pfam" id="PF00652">
    <property type="entry name" value="Ricin_B_lectin"/>
    <property type="match status" value="1"/>
</dbReference>
<dbReference type="InterPro" id="IPR000772">
    <property type="entry name" value="Ricin_B_lectin"/>
</dbReference>
<proteinExistence type="predicted"/>
<dbReference type="EMBL" id="JAANIT010000849">
    <property type="protein sequence ID" value="KAG1544012.1"/>
    <property type="molecule type" value="Genomic_DNA"/>
</dbReference>
<evidence type="ECO:0000259" key="2">
    <source>
        <dbReference type="SMART" id="SM00458"/>
    </source>
</evidence>
<evidence type="ECO:0000313" key="4">
    <source>
        <dbReference type="Proteomes" id="UP000717996"/>
    </source>
</evidence>
<dbReference type="AlphaFoldDB" id="A0A9P6YBB8"/>
<feature type="domain" description="Ricin B lectin" evidence="2">
    <location>
        <begin position="5"/>
        <end position="134"/>
    </location>
</feature>
<gene>
    <name evidence="3" type="ORF">G6F51_006320</name>
</gene>
<organism evidence="3 4">
    <name type="scientific">Rhizopus oryzae</name>
    <name type="common">Mucormycosis agent</name>
    <name type="synonym">Rhizopus arrhizus var. delemar</name>
    <dbReference type="NCBI Taxonomy" id="64495"/>
    <lineage>
        <taxon>Eukaryota</taxon>
        <taxon>Fungi</taxon>
        <taxon>Fungi incertae sedis</taxon>
        <taxon>Mucoromycota</taxon>
        <taxon>Mucoromycotina</taxon>
        <taxon>Mucoromycetes</taxon>
        <taxon>Mucorales</taxon>
        <taxon>Mucorineae</taxon>
        <taxon>Rhizopodaceae</taxon>
        <taxon>Rhizopus</taxon>
    </lineage>
</organism>
<sequence>MFLKKGYFHVVQAKTGLFLSTNGTTEEGTKITVKDKAEDDTQVWGFENGQLISKNSSLVLDIEGGDLRVGKKLIQYGRKKTMAHNQRWGIRNGYIYASADPRLVLEDNSEASGSQIVTSVRKVEENDFQQWKIVPYKEAVKEEQEEEEEEKQKEEQEEEQEEE</sequence>
<dbReference type="Gene3D" id="2.80.10.50">
    <property type="match status" value="1"/>
</dbReference>
<evidence type="ECO:0000313" key="3">
    <source>
        <dbReference type="EMBL" id="KAG1544012.1"/>
    </source>
</evidence>
<accession>A0A9P6YBB8</accession>
<dbReference type="InterPro" id="IPR035992">
    <property type="entry name" value="Ricin_B-like_lectins"/>
</dbReference>
<protein>
    <recommendedName>
        <fullName evidence="2">Ricin B lectin domain-containing protein</fullName>
    </recommendedName>
</protein>
<dbReference type="SUPFAM" id="SSF50370">
    <property type="entry name" value="Ricin B-like lectins"/>
    <property type="match status" value="1"/>
</dbReference>